<dbReference type="Gene3D" id="3.20.20.100">
    <property type="entry name" value="NADP-dependent oxidoreductase domain"/>
    <property type="match status" value="1"/>
</dbReference>
<sequence length="145" mass="16895">MNDKYIKDYVFKSLNSWNYGNLSRIGRYYSTLGHGVLTGKYKSIDDFEPDDVRRTIPRFQGRYIPGKHLEENFDAIKVNLNSDELTEIRKFINSVKIIGDRYSNDILDMVGLNNYEVTITVNLQFTVCPLRVGSRFIKRIAEDTK</sequence>
<dbReference type="VEuPathDB" id="FungiDB:FUN_015653"/>
<dbReference type="InterPro" id="IPR036812">
    <property type="entry name" value="NAD(P)_OxRdtase_dom_sf"/>
</dbReference>
<evidence type="ECO:0000313" key="1">
    <source>
        <dbReference type="EMBL" id="PKY43616.1"/>
    </source>
</evidence>
<dbReference type="VEuPathDB" id="FungiDB:RhiirFUN_013654"/>
<evidence type="ECO:0000313" key="2">
    <source>
        <dbReference type="Proteomes" id="UP000234323"/>
    </source>
</evidence>
<gene>
    <name evidence="1" type="ORF">RhiirA4_418405</name>
</gene>
<protein>
    <submittedName>
        <fullName evidence="1">Uncharacterized protein</fullName>
    </submittedName>
</protein>
<dbReference type="EMBL" id="LLXI01000264">
    <property type="protein sequence ID" value="PKY43616.1"/>
    <property type="molecule type" value="Genomic_DNA"/>
</dbReference>
<reference evidence="1 2" key="1">
    <citation type="submission" date="2015-10" db="EMBL/GenBank/DDBJ databases">
        <title>Genome analyses suggest a sexual origin of heterokaryosis in a supposedly ancient asexual fungus.</title>
        <authorList>
            <person name="Ropars J."/>
            <person name="Sedzielewska K."/>
            <person name="Noel J."/>
            <person name="Charron P."/>
            <person name="Farinelli L."/>
            <person name="Marton T."/>
            <person name="Kruger M."/>
            <person name="Pelin A."/>
            <person name="Brachmann A."/>
            <person name="Corradi N."/>
        </authorList>
    </citation>
    <scope>NUCLEOTIDE SEQUENCE [LARGE SCALE GENOMIC DNA]</scope>
    <source>
        <strain evidence="1 2">A4</strain>
    </source>
</reference>
<name>A0A2I1GAG6_9GLOM</name>
<comment type="caution">
    <text evidence="1">The sequence shown here is derived from an EMBL/GenBank/DDBJ whole genome shotgun (WGS) entry which is preliminary data.</text>
</comment>
<dbReference type="Proteomes" id="UP000234323">
    <property type="component" value="Unassembled WGS sequence"/>
</dbReference>
<organism evidence="1 2">
    <name type="scientific">Rhizophagus irregularis</name>
    <dbReference type="NCBI Taxonomy" id="588596"/>
    <lineage>
        <taxon>Eukaryota</taxon>
        <taxon>Fungi</taxon>
        <taxon>Fungi incertae sedis</taxon>
        <taxon>Mucoromycota</taxon>
        <taxon>Glomeromycotina</taxon>
        <taxon>Glomeromycetes</taxon>
        <taxon>Glomerales</taxon>
        <taxon>Glomeraceae</taxon>
        <taxon>Rhizophagus</taxon>
    </lineage>
</organism>
<proteinExistence type="predicted"/>
<dbReference type="AlphaFoldDB" id="A0A2I1GAG6"/>
<accession>A0A2I1GAG6</accession>
<dbReference type="SUPFAM" id="SSF51430">
    <property type="entry name" value="NAD(P)-linked oxidoreductase"/>
    <property type="match status" value="1"/>
</dbReference>
<keyword evidence="2" id="KW-1185">Reference proteome</keyword>
<dbReference type="VEuPathDB" id="FungiDB:RhiirA1_537527"/>